<protein>
    <submittedName>
        <fullName evidence="3">Uncharacterized protein</fullName>
    </submittedName>
</protein>
<feature type="transmembrane region" description="Helical" evidence="2">
    <location>
        <begin position="12"/>
        <end position="34"/>
    </location>
</feature>
<evidence type="ECO:0000256" key="2">
    <source>
        <dbReference type="SAM" id="Phobius"/>
    </source>
</evidence>
<dbReference type="RefSeq" id="WP_146517842.1">
    <property type="nucleotide sequence ID" value="NZ_CP151726.1"/>
</dbReference>
<proteinExistence type="predicted"/>
<evidence type="ECO:0000313" key="4">
    <source>
        <dbReference type="Proteomes" id="UP000320176"/>
    </source>
</evidence>
<name>A0A5C6B8M7_9BACT</name>
<keyword evidence="2" id="KW-0472">Membrane</keyword>
<comment type="caution">
    <text evidence="3">The sequence shown here is derived from an EMBL/GenBank/DDBJ whole genome shotgun (WGS) entry which is preliminary data.</text>
</comment>
<dbReference type="OrthoDB" id="219623at2"/>
<gene>
    <name evidence="3" type="ORF">Pla52n_02220</name>
</gene>
<keyword evidence="4" id="KW-1185">Reference proteome</keyword>
<sequence length="2342" mass="257499">MSRRNRHSRHAIVLLIVLGMLSLFSVLVVSYVVFSTGTNQAAISNSIRRQTELFPGDAAELSLISLISGTNDHRSVTFGNSFLEDVYGIDGFAMRVGHDRDGGGGMLTPQYARGMLLRPNNGGPVRSTLFKFPTNFVNWHSDGPSGAQLGAALSTPPSDTDILPLDDVFAGREVTFEEGPLQGHTFRILRYFGIANGGTTEETNLAGCVVIDLSELPDELLEIGGELQKVYTVASTNLGTAGAGVPQSDGNRFLYNAGFDQLPGRANFDDDGDGLTDEYDELGYPNSDDFGYRFVMNGAKFNGRGQNPAGATGISRLGSSATGTLPAVSLPDVEGSIELQFNARLMGPTAVGGNQAPEQDESWDAADIENLFLSYQPSDHRRAVGQTIYFGPNAAELNRQLGQHIIPAFHRPSVINYLLNQPIVIQGEMPPNNRNFFELDGSDTNDAARLQIIVTRLRRAVLRPLNFEHLFFNFELSDLNGDGLRYDGNPGFTGSNSVPILSETIETSNPNFQVLHNQIYRLAVWLVNGPWDVDNDGDGLPDSIWTDFGLPAQQAPDGRLIKPMVSALIEDQDGLINLNHTGNLHQLTKLRHRKQNYHGFSSDPEFIAVMESAALHGQGGGIGPAEIDFSHLFDEGRVGAPQFASQLGVQLPWGSLDGAGQPTAPVTALNYLNTRYGNLMNVRYGGPIYSYIPSLYPAARFTKFPGSGDLSNAAPGSDLLARIPFPYREAVTHNPSSVAGRPMDMSAVMVVAKDAQGHPRFAAENSVNVGSGLPLGTDDIVNQPYEFGSDEVRGDDTPFTISEHVDFVTAGRMSGRLTELLGDEADRNPALRRLLTTESRSFDTPETIGALSMVHVMAQKMNTTGSKQPHLDRMLAVELRRGSKLNLNRPLGNGQDSGGAVLVDESAETATRLTTTSGAADPNLPNNRFSAEPAFPMISGRFPSQAAVNANYTPITLPQNDFDGFDIDGDGVLDVGQDINGDGFRDKIPDGNELLARHLYCLMFSLLVEPPPTTPPPSPIELVPNFPYPTNFNPPPTLTTTSIEIKNQYVARRLAQWAVNAVDYRDADSRCTRLRYDPDPFDTNGFDLATAADNTVWGMERPELELTENMSFHDKRLKRNLLKQEDPMNPGFTLDGQLTNDEDPDNMDADLPDEDMDQFRTPQASTYVELRAMAPLVASGFQPSLPRELYTNNRLDLGRTVGGGASFSPVWRLAVGQPTGPDREKSTRWVYDAERLGRELVANQGRTEEFDYLNGTWGTAADVTAEVDTWNEVVRHSAEVRNSFSGTDAFVTIADDDFDPTNDAGSNYRIRLERFVWFTTQQPDVAMRVITDPSSGMRRDNVFYRKGHPAAPGDLSQPENALPLLEPGQYAVVAPRAITHLGQTTMSNSTNNYEYHPADQRFAFDNVPAPGALRFRLNYFGHGDLPTQPQTPLYETTALPDHDVGPVIPIIAQSLFPNETGTANPQWDAYINGTPITPPIAQPIPEERVDMGFNISAPLPDATYYPAPGYKIRTAGTPYPLQDGYRDYDAGNGFHPDVPFDHVAGTPMEQNGWNAVGTHQDVRTIFLQRLADPATPWDPVDNPYVTVDFMPMDLTTFNGEEDIRTLIDRNGDGAVDDQPDNESNYNVGTQQFTPALRMDSRRKIPDFTRDRVTSQLMPQVTVPVTPPAPPSLANFQRVSMAMRSPLSASFNVLRNASDGTIPGVYWPYEYDSMWDNGALATGVADLDSTYRLNQQVDTLADPFRQSLGFLNREFGHPVRSTHPKATSFFVGVGNPHECLLNLPTWMDRDYQSPLELMNVPATSRTGLLTQFSPGTLLQDAGRREIVNVFRHLLGFEAGYALDRPADHQPLTAPGPTGMVADHTGDRAGFEQIFDYVNIGPVGPDDAKWIDPNQVRAIRTVNINVPANDPAEAVRAPMFNRVVEILQPPFNFIDRQRKPGRINPNTMRDYIRRGPSFNGGPDEFLDANEAPNAPGTSGAPAAVFSQRIRYSPYRPNASQASFTEYNATNGWYTGANLFASGSTYRSLTWGISNFYELNDLPAPEDVSNVGLLGQPGLIGERDLYSATVDTRFGHEFKAFIESRRGYADSQQRVVAGNPAWLFNPELDARYPTRFAGVFAPAQAAAVPSVQRFMRPEDGDGLGVRRRTHDMGLMRTHPDFDERLMTNAQRTNLAVDTDTSFSLRLEDVPASSRLTSVGWANANPASTAAPMPPTEVVDLRMPIANKGLFERSQAELNSQFRHINRHGEVFYRNMARDSFYRFHNAAKLSNLTTNHSNVFMVRMTIGYFVVDPITGAVGAEYVDDTGKHKRSKSTYVIDRSVPVGFLRGRQLNSLNTVIYASEDE</sequence>
<accession>A0A5C6B8M7</accession>
<keyword evidence="2" id="KW-1133">Transmembrane helix</keyword>
<evidence type="ECO:0000256" key="1">
    <source>
        <dbReference type="SAM" id="MobiDB-lite"/>
    </source>
</evidence>
<dbReference type="Proteomes" id="UP000320176">
    <property type="component" value="Unassembled WGS sequence"/>
</dbReference>
<organism evidence="3 4">
    <name type="scientific">Stieleria varia</name>
    <dbReference type="NCBI Taxonomy" id="2528005"/>
    <lineage>
        <taxon>Bacteria</taxon>
        <taxon>Pseudomonadati</taxon>
        <taxon>Planctomycetota</taxon>
        <taxon>Planctomycetia</taxon>
        <taxon>Pirellulales</taxon>
        <taxon>Pirellulaceae</taxon>
        <taxon>Stieleria</taxon>
    </lineage>
</organism>
<evidence type="ECO:0000313" key="3">
    <source>
        <dbReference type="EMBL" id="TWU07649.1"/>
    </source>
</evidence>
<reference evidence="3 4" key="1">
    <citation type="submission" date="2019-02" db="EMBL/GenBank/DDBJ databases">
        <title>Deep-cultivation of Planctomycetes and their phenomic and genomic characterization uncovers novel biology.</title>
        <authorList>
            <person name="Wiegand S."/>
            <person name="Jogler M."/>
            <person name="Boedeker C."/>
            <person name="Pinto D."/>
            <person name="Vollmers J."/>
            <person name="Rivas-Marin E."/>
            <person name="Kohn T."/>
            <person name="Peeters S.H."/>
            <person name="Heuer A."/>
            <person name="Rast P."/>
            <person name="Oberbeckmann S."/>
            <person name="Bunk B."/>
            <person name="Jeske O."/>
            <person name="Meyerdierks A."/>
            <person name="Storesund J.E."/>
            <person name="Kallscheuer N."/>
            <person name="Luecker S."/>
            <person name="Lage O.M."/>
            <person name="Pohl T."/>
            <person name="Merkel B.J."/>
            <person name="Hornburger P."/>
            <person name="Mueller R.-W."/>
            <person name="Bruemmer F."/>
            <person name="Labrenz M."/>
            <person name="Spormann A.M."/>
            <person name="Op Den Camp H."/>
            <person name="Overmann J."/>
            <person name="Amann R."/>
            <person name="Jetten M.S.M."/>
            <person name="Mascher T."/>
            <person name="Medema M.H."/>
            <person name="Devos D.P."/>
            <person name="Kaster A.-K."/>
            <person name="Ovreas L."/>
            <person name="Rohde M."/>
            <person name="Galperin M.Y."/>
            <person name="Jogler C."/>
        </authorList>
    </citation>
    <scope>NUCLEOTIDE SEQUENCE [LARGE SCALE GENOMIC DNA]</scope>
    <source>
        <strain evidence="3 4">Pla52n</strain>
    </source>
</reference>
<keyword evidence="2" id="KW-0812">Transmembrane</keyword>
<dbReference type="EMBL" id="SJPN01000001">
    <property type="protein sequence ID" value="TWU07649.1"/>
    <property type="molecule type" value="Genomic_DNA"/>
</dbReference>
<feature type="region of interest" description="Disordered" evidence="1">
    <location>
        <begin position="1125"/>
        <end position="1144"/>
    </location>
</feature>